<evidence type="ECO:0000313" key="2">
    <source>
        <dbReference type="Proteomes" id="UP001271789"/>
    </source>
</evidence>
<protein>
    <submittedName>
        <fullName evidence="1">Uncharacterized protein</fullName>
    </submittedName>
</protein>
<proteinExistence type="predicted"/>
<name>A0AAE4SE49_9EURY</name>
<evidence type="ECO:0000313" key="1">
    <source>
        <dbReference type="EMBL" id="MDV0447263.1"/>
    </source>
</evidence>
<comment type="caution">
    <text evidence="1">The sequence shown here is derived from an EMBL/GenBank/DDBJ whole genome shotgun (WGS) entry which is preliminary data.</text>
</comment>
<sequence>MTNYTRKKPVISGTISPAHKRKIDDLIQKGEFASVSDFLNQAVSEYLREYDEKQSPSFSSMSESDRMLLSEMIREQITQFYEKSKKSEK</sequence>
<keyword evidence="2" id="KW-1185">Reference proteome</keyword>
<dbReference type="Proteomes" id="UP001271789">
    <property type="component" value="Unassembled WGS sequence"/>
</dbReference>
<reference evidence="1" key="1">
    <citation type="submission" date="2023-06" db="EMBL/GenBank/DDBJ databases">
        <title>Genome sequence of Methanosarcinaceae archaeon Ag5.</title>
        <authorList>
            <person name="Protasov E."/>
            <person name="Platt K."/>
            <person name="Poehlein A."/>
            <person name="Daniel R."/>
            <person name="Brune A."/>
        </authorList>
    </citation>
    <scope>NUCLEOTIDE SEQUENCE</scope>
    <source>
        <strain evidence="1">Ag5</strain>
    </source>
</reference>
<dbReference type="AlphaFoldDB" id="A0AAE4SE49"/>
<accession>A0AAE4SE49</accession>
<dbReference type="EMBL" id="JAWDKD010000018">
    <property type="protein sequence ID" value="MDV0447263.1"/>
    <property type="molecule type" value="Genomic_DNA"/>
</dbReference>
<dbReference type="RefSeq" id="WP_338099688.1">
    <property type="nucleotide sequence ID" value="NZ_JAWDKD010000018.1"/>
</dbReference>
<organism evidence="1 2">
    <name type="scientific">Methanolapillus africanus</name>
    <dbReference type="NCBI Taxonomy" id="3028297"/>
    <lineage>
        <taxon>Archaea</taxon>
        <taxon>Methanobacteriati</taxon>
        <taxon>Methanobacteriota</taxon>
        <taxon>Stenosarchaea group</taxon>
        <taxon>Methanomicrobia</taxon>
        <taxon>Methanosarcinales</taxon>
        <taxon>Methanosarcinaceae</taxon>
        <taxon>Methanolapillus</taxon>
    </lineage>
</organism>
<gene>
    <name evidence="1" type="ORF">MsAg5_11430</name>
</gene>